<keyword evidence="1" id="KW-0472">Membrane</keyword>
<dbReference type="Proteomes" id="UP000319908">
    <property type="component" value="Unassembled WGS sequence"/>
</dbReference>
<protein>
    <submittedName>
        <fullName evidence="3">Alpha/beta hydrolase family protein</fullName>
    </submittedName>
</protein>
<gene>
    <name evidence="3" type="ORF">Poly21_44860</name>
</gene>
<dbReference type="Gene3D" id="3.40.50.1820">
    <property type="entry name" value="alpha/beta hydrolase"/>
    <property type="match status" value="1"/>
</dbReference>
<proteinExistence type="predicted"/>
<dbReference type="GO" id="GO:0016787">
    <property type="term" value="F:hydrolase activity"/>
    <property type="evidence" value="ECO:0007669"/>
    <property type="project" value="UniProtKB-KW"/>
</dbReference>
<keyword evidence="3" id="KW-0378">Hydrolase</keyword>
<dbReference type="PANTHER" id="PTHR37946:SF1">
    <property type="entry name" value="SLL1969 PROTEIN"/>
    <property type="match status" value="1"/>
</dbReference>
<organism evidence="3 4">
    <name type="scientific">Allorhodopirellula heiligendammensis</name>
    <dbReference type="NCBI Taxonomy" id="2714739"/>
    <lineage>
        <taxon>Bacteria</taxon>
        <taxon>Pseudomonadati</taxon>
        <taxon>Planctomycetota</taxon>
        <taxon>Planctomycetia</taxon>
        <taxon>Pirellulales</taxon>
        <taxon>Pirellulaceae</taxon>
        <taxon>Allorhodopirellula</taxon>
    </lineage>
</organism>
<evidence type="ECO:0000256" key="1">
    <source>
        <dbReference type="SAM" id="Phobius"/>
    </source>
</evidence>
<name>A0A5C6BGH3_9BACT</name>
<dbReference type="InterPro" id="IPR029058">
    <property type="entry name" value="AB_hydrolase_fold"/>
</dbReference>
<sequence length="626" mass="69419">MVVQTPTALSNIENRNRLVPVGLAVVFAACLLVGCRPTWLPTRSLKNATSRSTAVGIADQLADTLAAHEPIEVIKRELADAQQLHADSDPRCTERFLIANRLAWATTTDVSLTDAEQRNAAAAMYHESLRGFIESAQRFGQLDPVNGIHLNTANGDVSIPIVYHGFAWTAEDFNQWLPVGKYHDDHLTCQHKRSGWGVPLVVLRSRAEQERFMIPQMPFAATVMLRELPVDGDQESSETAPDRVLEVFNPLVHSELPRDAGGETPLAGDLSAPIAWLSNNTPHLNYEGFMHPDRMQRNGQLIMLEPYQPGKIPLVLVHGLASDPRTWNGLINELRMTDWFNSRYQIWLFGYPTGRPFLSSAAELRRECGDAIASFTEQTGDPALKRSVVIGHSMGGLLTKLQVVNSGSNLWESFANRPITSLKTDQQMHDYLTDLFFFESSPFVQRAIFIGTPHGGSPIADEWIGQLASHLVKRSHDRSDEYNHFLAGNREAITPFYARQIPTSIHMLKPTDPTLQVMRRLPLAPHVRLHSVIGNGRMMLNGGPADGVVPVVSARHQGADSERIVATTHRRLQSHPDTVAEVLRILKLHLDEPTELSDAETPAGLSYEVCRQSDLGTPADIANPVR</sequence>
<evidence type="ECO:0000313" key="4">
    <source>
        <dbReference type="Proteomes" id="UP000319908"/>
    </source>
</evidence>
<feature type="domain" description="AB hydrolase-1" evidence="2">
    <location>
        <begin position="314"/>
        <end position="582"/>
    </location>
</feature>
<dbReference type="SUPFAM" id="SSF53474">
    <property type="entry name" value="alpha/beta-Hydrolases"/>
    <property type="match status" value="1"/>
</dbReference>
<keyword evidence="4" id="KW-1185">Reference proteome</keyword>
<evidence type="ECO:0000313" key="3">
    <source>
        <dbReference type="EMBL" id="TWU10581.1"/>
    </source>
</evidence>
<accession>A0A5C6BGH3</accession>
<dbReference type="RefSeq" id="WP_146409007.1">
    <property type="nucleotide sequence ID" value="NZ_SJPU01000003.1"/>
</dbReference>
<reference evidence="3 4" key="1">
    <citation type="journal article" date="2020" name="Antonie Van Leeuwenhoek">
        <title>Rhodopirellula heiligendammensis sp. nov., Rhodopirellula pilleata sp. nov., and Rhodopirellula solitaria sp. nov. isolated from natural or artificial marine surfaces in Northern Germany and California, USA, and emended description of the genus Rhodopirellula.</title>
        <authorList>
            <person name="Kallscheuer N."/>
            <person name="Wiegand S."/>
            <person name="Jogler M."/>
            <person name="Boedeker C."/>
            <person name="Peeters S.H."/>
            <person name="Rast P."/>
            <person name="Heuer A."/>
            <person name="Jetten M.S.M."/>
            <person name="Rohde M."/>
            <person name="Jogler C."/>
        </authorList>
    </citation>
    <scope>NUCLEOTIDE SEQUENCE [LARGE SCALE GENOMIC DNA]</scope>
    <source>
        <strain evidence="3 4">Poly21</strain>
    </source>
</reference>
<dbReference type="EMBL" id="SJPU01000003">
    <property type="protein sequence ID" value="TWU10581.1"/>
    <property type="molecule type" value="Genomic_DNA"/>
</dbReference>
<dbReference type="Pfam" id="PF12697">
    <property type="entry name" value="Abhydrolase_6"/>
    <property type="match status" value="1"/>
</dbReference>
<feature type="transmembrane region" description="Helical" evidence="1">
    <location>
        <begin position="18"/>
        <end position="39"/>
    </location>
</feature>
<dbReference type="OrthoDB" id="869379at2"/>
<keyword evidence="1" id="KW-0812">Transmembrane</keyword>
<dbReference type="AlphaFoldDB" id="A0A5C6BGH3"/>
<dbReference type="PANTHER" id="PTHR37946">
    <property type="entry name" value="SLL1969 PROTEIN"/>
    <property type="match status" value="1"/>
</dbReference>
<comment type="caution">
    <text evidence="3">The sequence shown here is derived from an EMBL/GenBank/DDBJ whole genome shotgun (WGS) entry which is preliminary data.</text>
</comment>
<evidence type="ECO:0000259" key="2">
    <source>
        <dbReference type="Pfam" id="PF12697"/>
    </source>
</evidence>
<dbReference type="InterPro" id="IPR000073">
    <property type="entry name" value="AB_hydrolase_1"/>
</dbReference>
<keyword evidence="1" id="KW-1133">Transmembrane helix</keyword>